<reference evidence="2 3" key="1">
    <citation type="submission" date="2020-07" db="EMBL/GenBank/DDBJ databases">
        <title>Sequencing the genomes of 1000 actinobacteria strains.</title>
        <authorList>
            <person name="Klenk H.-P."/>
        </authorList>
    </citation>
    <scope>NUCLEOTIDE SEQUENCE [LARGE SCALE GENOMIC DNA]</scope>
    <source>
        <strain evidence="2 3">DSM 45763</strain>
    </source>
</reference>
<dbReference type="InterPro" id="IPR038056">
    <property type="entry name" value="YjbR-like_sf"/>
</dbReference>
<protein>
    <recommendedName>
        <fullName evidence="4">YjbR protein</fullName>
    </recommendedName>
</protein>
<name>A0A852V878_9ACTN</name>
<evidence type="ECO:0000313" key="2">
    <source>
        <dbReference type="EMBL" id="NYF43314.1"/>
    </source>
</evidence>
<dbReference type="SUPFAM" id="SSF142906">
    <property type="entry name" value="YjbR-like"/>
    <property type="match status" value="1"/>
</dbReference>
<dbReference type="AlphaFoldDB" id="A0A852V878"/>
<dbReference type="Gene3D" id="3.90.1150.30">
    <property type="match status" value="1"/>
</dbReference>
<keyword evidence="3" id="KW-1185">Reference proteome</keyword>
<feature type="region of interest" description="Disordered" evidence="1">
    <location>
        <begin position="116"/>
        <end position="135"/>
    </location>
</feature>
<dbReference type="RefSeq" id="WP_179826762.1">
    <property type="nucleotide sequence ID" value="NZ_JACCCO010000003.1"/>
</dbReference>
<evidence type="ECO:0000256" key="1">
    <source>
        <dbReference type="SAM" id="MobiDB-lite"/>
    </source>
</evidence>
<dbReference type="EMBL" id="JACCCO010000003">
    <property type="protein sequence ID" value="NYF43314.1"/>
    <property type="molecule type" value="Genomic_DNA"/>
</dbReference>
<dbReference type="Pfam" id="PF04237">
    <property type="entry name" value="YjbR"/>
    <property type="match status" value="1"/>
</dbReference>
<evidence type="ECO:0000313" key="3">
    <source>
        <dbReference type="Proteomes" id="UP000576393"/>
    </source>
</evidence>
<dbReference type="Proteomes" id="UP000576393">
    <property type="component" value="Unassembled WGS sequence"/>
</dbReference>
<proteinExistence type="predicted"/>
<sequence length="135" mass="14687">MGVSVEEFLGMLDRLPEVQQTPGGDWISLKVRGSGFGYLWERTETVGLKATIEEQIALVAERPEVFEVQFTAGRFGWVVVHLAGIDADELFELVTEAWCLTAPKQLIAAHGVGPDEGEAGPYAREAERSAGQAAR</sequence>
<organism evidence="2 3">
    <name type="scientific">Streptosporangium sandarakinum</name>
    <dbReference type="NCBI Taxonomy" id="1260955"/>
    <lineage>
        <taxon>Bacteria</taxon>
        <taxon>Bacillati</taxon>
        <taxon>Actinomycetota</taxon>
        <taxon>Actinomycetes</taxon>
        <taxon>Streptosporangiales</taxon>
        <taxon>Streptosporangiaceae</taxon>
        <taxon>Streptosporangium</taxon>
    </lineage>
</organism>
<evidence type="ECO:0008006" key="4">
    <source>
        <dbReference type="Google" id="ProtNLM"/>
    </source>
</evidence>
<accession>A0A852V878</accession>
<dbReference type="InterPro" id="IPR058532">
    <property type="entry name" value="YjbR/MT2646/Rv2570-like"/>
</dbReference>
<comment type="caution">
    <text evidence="2">The sequence shown here is derived from an EMBL/GenBank/DDBJ whole genome shotgun (WGS) entry which is preliminary data.</text>
</comment>
<gene>
    <name evidence="2" type="ORF">HDA43_005541</name>
</gene>